<accession>A0A0B0PIE8</accession>
<organism evidence="1 2">
    <name type="scientific">Gossypium arboreum</name>
    <name type="common">Tree cotton</name>
    <name type="synonym">Gossypium nanking</name>
    <dbReference type="NCBI Taxonomy" id="29729"/>
    <lineage>
        <taxon>Eukaryota</taxon>
        <taxon>Viridiplantae</taxon>
        <taxon>Streptophyta</taxon>
        <taxon>Embryophyta</taxon>
        <taxon>Tracheophyta</taxon>
        <taxon>Spermatophyta</taxon>
        <taxon>Magnoliopsida</taxon>
        <taxon>eudicotyledons</taxon>
        <taxon>Gunneridae</taxon>
        <taxon>Pentapetalae</taxon>
        <taxon>rosids</taxon>
        <taxon>malvids</taxon>
        <taxon>Malvales</taxon>
        <taxon>Malvaceae</taxon>
        <taxon>Malvoideae</taxon>
        <taxon>Gossypium</taxon>
    </lineage>
</organism>
<keyword evidence="2" id="KW-1185">Reference proteome</keyword>
<proteinExistence type="predicted"/>
<name>A0A0B0PIE8_GOSAR</name>
<sequence>MSYAYIVHHPLNINVCHTMIATSE</sequence>
<gene>
    <name evidence="1" type="ORF">F383_30116</name>
</gene>
<dbReference type="AlphaFoldDB" id="A0A0B0PIE8"/>
<reference evidence="2" key="1">
    <citation type="submission" date="2014-09" db="EMBL/GenBank/DDBJ databases">
        <authorList>
            <person name="Mudge J."/>
            <person name="Ramaraj T."/>
            <person name="Lindquist I.E."/>
            <person name="Bharti A.K."/>
            <person name="Sundararajan A."/>
            <person name="Cameron C.T."/>
            <person name="Woodward J.E."/>
            <person name="May G.D."/>
            <person name="Brubaker C."/>
            <person name="Broadhvest J."/>
            <person name="Wilkins T.A."/>
        </authorList>
    </citation>
    <scope>NUCLEOTIDE SEQUENCE</scope>
    <source>
        <strain evidence="2">cv. AKA8401</strain>
    </source>
</reference>
<evidence type="ECO:0000313" key="2">
    <source>
        <dbReference type="Proteomes" id="UP000032142"/>
    </source>
</evidence>
<protein>
    <submittedName>
        <fullName evidence="1">Uncharacterized protein</fullName>
    </submittedName>
</protein>
<evidence type="ECO:0000313" key="1">
    <source>
        <dbReference type="EMBL" id="KHG23156.1"/>
    </source>
</evidence>
<dbReference type="Proteomes" id="UP000032142">
    <property type="component" value="Unassembled WGS sequence"/>
</dbReference>
<dbReference type="EMBL" id="KN424021">
    <property type="protein sequence ID" value="KHG23156.1"/>
    <property type="molecule type" value="Genomic_DNA"/>
</dbReference>